<accession>A0AAV2KI90</accession>
<protein>
    <submittedName>
        <fullName evidence="2">Uncharacterized protein</fullName>
    </submittedName>
</protein>
<reference evidence="2 3" key="1">
    <citation type="submission" date="2024-04" db="EMBL/GenBank/DDBJ databases">
        <authorList>
            <person name="Waldvogel A.-M."/>
            <person name="Schoenle A."/>
        </authorList>
    </citation>
    <scope>NUCLEOTIDE SEQUENCE [LARGE SCALE GENOMIC DNA]</scope>
</reference>
<feature type="compositionally biased region" description="Basic and acidic residues" evidence="1">
    <location>
        <begin position="1"/>
        <end position="15"/>
    </location>
</feature>
<evidence type="ECO:0000256" key="1">
    <source>
        <dbReference type="SAM" id="MobiDB-lite"/>
    </source>
</evidence>
<evidence type="ECO:0000313" key="2">
    <source>
        <dbReference type="EMBL" id="CAL1588558.1"/>
    </source>
</evidence>
<sequence>MAKDGRTDGTNEEGGRSGGGQLASTGSSGEVLRGSGGTGQADQRSSHVTSGAGVKDVRIVNRQAQHADGSRENHDQERLRKQGRWESYMPGEGEYGSTTASGSRRAHGARGADPKRAWGMGCHTRWGRITTSDRGTSRQLCMEGGCADGHGLPRLIAGKVDGCGALGHVWRRPLPDGWWPCIDHSRNSQSLGLPRVVPRQC</sequence>
<organism evidence="2 3">
    <name type="scientific">Knipowitschia caucasica</name>
    <name type="common">Caucasian dwarf goby</name>
    <name type="synonym">Pomatoschistus caucasicus</name>
    <dbReference type="NCBI Taxonomy" id="637954"/>
    <lineage>
        <taxon>Eukaryota</taxon>
        <taxon>Metazoa</taxon>
        <taxon>Chordata</taxon>
        <taxon>Craniata</taxon>
        <taxon>Vertebrata</taxon>
        <taxon>Euteleostomi</taxon>
        <taxon>Actinopterygii</taxon>
        <taxon>Neopterygii</taxon>
        <taxon>Teleostei</taxon>
        <taxon>Neoteleostei</taxon>
        <taxon>Acanthomorphata</taxon>
        <taxon>Gobiaria</taxon>
        <taxon>Gobiiformes</taxon>
        <taxon>Gobioidei</taxon>
        <taxon>Gobiidae</taxon>
        <taxon>Gobiinae</taxon>
        <taxon>Knipowitschia</taxon>
    </lineage>
</organism>
<feature type="region of interest" description="Disordered" evidence="1">
    <location>
        <begin position="1"/>
        <end position="113"/>
    </location>
</feature>
<dbReference type="EMBL" id="OZ035840">
    <property type="protein sequence ID" value="CAL1588558.1"/>
    <property type="molecule type" value="Genomic_DNA"/>
</dbReference>
<dbReference type="Proteomes" id="UP001497482">
    <property type="component" value="Chromosome 18"/>
</dbReference>
<dbReference type="AlphaFoldDB" id="A0AAV2KI90"/>
<proteinExistence type="predicted"/>
<name>A0AAV2KI90_KNICA</name>
<evidence type="ECO:0000313" key="3">
    <source>
        <dbReference type="Proteomes" id="UP001497482"/>
    </source>
</evidence>
<keyword evidence="3" id="KW-1185">Reference proteome</keyword>
<gene>
    <name evidence="2" type="ORF">KC01_LOCUS18339</name>
</gene>
<feature type="compositionally biased region" description="Basic and acidic residues" evidence="1">
    <location>
        <begin position="68"/>
        <end position="84"/>
    </location>
</feature>
<feature type="compositionally biased region" description="Polar residues" evidence="1">
    <location>
        <begin position="40"/>
        <end position="49"/>
    </location>
</feature>